<feature type="domain" description="Carbohydrate kinase FGGY N-terminal" evidence="10">
    <location>
        <begin position="1"/>
        <end position="110"/>
    </location>
</feature>
<proteinExistence type="inferred from homology"/>
<evidence type="ECO:0000256" key="8">
    <source>
        <dbReference type="ARBA" id="ARBA00043149"/>
    </source>
</evidence>
<dbReference type="Gene3D" id="3.30.420.40">
    <property type="match status" value="2"/>
</dbReference>
<dbReference type="PANTHER" id="PTHR10196:SF69">
    <property type="entry name" value="GLYCEROL KINASE"/>
    <property type="match status" value="1"/>
</dbReference>
<evidence type="ECO:0000256" key="2">
    <source>
        <dbReference type="ARBA" id="ARBA00009156"/>
    </source>
</evidence>
<organism evidence="12 13">
    <name type="scientific">Mya arenaria</name>
    <name type="common">Soft-shell clam</name>
    <dbReference type="NCBI Taxonomy" id="6604"/>
    <lineage>
        <taxon>Eukaryota</taxon>
        <taxon>Metazoa</taxon>
        <taxon>Spiralia</taxon>
        <taxon>Lophotrochozoa</taxon>
        <taxon>Mollusca</taxon>
        <taxon>Bivalvia</taxon>
        <taxon>Autobranchia</taxon>
        <taxon>Heteroconchia</taxon>
        <taxon>Euheterodonta</taxon>
        <taxon>Imparidentia</taxon>
        <taxon>Neoheterodontei</taxon>
        <taxon>Myida</taxon>
        <taxon>Myoidea</taxon>
        <taxon>Myidae</taxon>
        <taxon>Mya</taxon>
    </lineage>
</organism>
<evidence type="ECO:0000256" key="5">
    <source>
        <dbReference type="ARBA" id="ARBA00022741"/>
    </source>
</evidence>
<name>A0ABY7E2S0_MYAAR</name>
<keyword evidence="13" id="KW-1185">Reference proteome</keyword>
<evidence type="ECO:0000256" key="7">
    <source>
        <dbReference type="ARBA" id="ARBA00022840"/>
    </source>
</evidence>
<evidence type="ECO:0000256" key="6">
    <source>
        <dbReference type="ARBA" id="ARBA00022777"/>
    </source>
</evidence>
<evidence type="ECO:0000256" key="9">
    <source>
        <dbReference type="RuleBase" id="RU003733"/>
    </source>
</evidence>
<comment type="pathway">
    <text evidence="1">Polyol metabolism; glycerol degradation via glycerol kinase pathway; sn-glycerol 3-phosphate from glycerol: step 1/1.</text>
</comment>
<dbReference type="InterPro" id="IPR018484">
    <property type="entry name" value="FGGY_N"/>
</dbReference>
<dbReference type="InterPro" id="IPR018485">
    <property type="entry name" value="FGGY_C"/>
</dbReference>
<dbReference type="Pfam" id="PF00370">
    <property type="entry name" value="FGGY_N"/>
    <property type="match status" value="1"/>
</dbReference>
<dbReference type="PROSITE" id="PS00445">
    <property type="entry name" value="FGGY_KINASES_2"/>
    <property type="match status" value="1"/>
</dbReference>
<evidence type="ECO:0000313" key="13">
    <source>
        <dbReference type="Proteomes" id="UP001164746"/>
    </source>
</evidence>
<dbReference type="InterPro" id="IPR018483">
    <property type="entry name" value="Carb_kinase_FGGY_CS"/>
</dbReference>
<keyword evidence="7" id="KW-0067">ATP-binding</keyword>
<dbReference type="Proteomes" id="UP001164746">
    <property type="component" value="Chromosome 5"/>
</dbReference>
<feature type="domain" description="Carbohydrate kinase FGGY C-terminal" evidence="11">
    <location>
        <begin position="166"/>
        <end position="282"/>
    </location>
</feature>
<evidence type="ECO:0000259" key="10">
    <source>
        <dbReference type="Pfam" id="PF00370"/>
    </source>
</evidence>
<evidence type="ECO:0000259" key="11">
    <source>
        <dbReference type="Pfam" id="PF02782"/>
    </source>
</evidence>
<dbReference type="SUPFAM" id="SSF53067">
    <property type="entry name" value="Actin-like ATPase domain"/>
    <property type="match status" value="2"/>
</dbReference>
<evidence type="ECO:0000256" key="4">
    <source>
        <dbReference type="ARBA" id="ARBA00022679"/>
    </source>
</evidence>
<dbReference type="EMBL" id="CP111016">
    <property type="protein sequence ID" value="WAR04293.1"/>
    <property type="molecule type" value="Genomic_DNA"/>
</dbReference>
<gene>
    <name evidence="12" type="ORF">MAR_019662</name>
</gene>
<sequence length="332" mass="37038">WCEEDPLEILQSVHVCIEKAVDNLKALGIGLTNQRETIVVWDKTTGKPLYNTIQWLDLRAVPLVQGFIDKTPTKNLDAFRPITGLPIYTSSIIRFRWLVDNVPEVKRAVEEGRFYGIDKKVLPEITSSAEIYGNMNEGPLKGIPLAGVWDCSLPLCQHRRKDMFASKVNSTHGCYFAPFFSGLYFPDWENDARGIICGLSSFTRKEHICRAALESVCFQAKQMIDAVAVDAGVQLTSIKVDGGMVASDTLMQLQADISGCDVLRPVMQETTALGAAICAGIALGVWDVESTKQEIRDTFRSAVSSEEREVRFSRWHEAVRRCRHWVPAGSVI</sequence>
<dbReference type="PANTHER" id="PTHR10196">
    <property type="entry name" value="SUGAR KINASE"/>
    <property type="match status" value="1"/>
</dbReference>
<dbReference type="InterPro" id="IPR043129">
    <property type="entry name" value="ATPase_NBD"/>
</dbReference>
<dbReference type="Pfam" id="PF02782">
    <property type="entry name" value="FGGY_C"/>
    <property type="match status" value="1"/>
</dbReference>
<feature type="non-terminal residue" evidence="12">
    <location>
        <position position="1"/>
    </location>
</feature>
<keyword evidence="4 9" id="KW-0808">Transferase</keyword>
<protein>
    <recommendedName>
        <fullName evidence="3">glycerol kinase</fullName>
        <ecNumber evidence="3">2.7.1.30</ecNumber>
    </recommendedName>
    <alternativeName>
        <fullName evidence="8">ATP:glycerol 3-phosphotransferase</fullName>
    </alternativeName>
</protein>
<comment type="similarity">
    <text evidence="2 9">Belongs to the FGGY kinase family.</text>
</comment>
<evidence type="ECO:0000256" key="1">
    <source>
        <dbReference type="ARBA" id="ARBA00005190"/>
    </source>
</evidence>
<keyword evidence="5" id="KW-0547">Nucleotide-binding</keyword>
<dbReference type="EC" id="2.7.1.30" evidence="3"/>
<keyword evidence="6 9" id="KW-0418">Kinase</keyword>
<evidence type="ECO:0000256" key="3">
    <source>
        <dbReference type="ARBA" id="ARBA00012099"/>
    </source>
</evidence>
<evidence type="ECO:0000313" key="12">
    <source>
        <dbReference type="EMBL" id="WAR04293.1"/>
    </source>
</evidence>
<reference evidence="12" key="1">
    <citation type="submission" date="2022-11" db="EMBL/GenBank/DDBJ databases">
        <title>Centuries of genome instability and evolution in soft-shell clam transmissible cancer (bioRxiv).</title>
        <authorList>
            <person name="Hart S.F.M."/>
            <person name="Yonemitsu M.A."/>
            <person name="Giersch R.M."/>
            <person name="Beal B.F."/>
            <person name="Arriagada G."/>
            <person name="Davis B.W."/>
            <person name="Ostrander E.A."/>
            <person name="Goff S.P."/>
            <person name="Metzger M.J."/>
        </authorList>
    </citation>
    <scope>NUCLEOTIDE SEQUENCE</scope>
    <source>
        <strain evidence="12">MELC-2E11</strain>
        <tissue evidence="12">Siphon/mantle</tissue>
    </source>
</reference>
<accession>A0ABY7E2S0</accession>